<keyword evidence="3" id="KW-1185">Reference proteome</keyword>
<sequence length="180" mass="21189">MLRLPSLIICLFPCLLGLTACTSTKHETLQLSSESSYKLTKELEDVVNSYFKIYQQRSDFKSFMSFYHEQAQFEDIVYGNHLKHKTDIKAFLNWQRGEFSLLNSDRLFTINHQTIDEQTVTTQGYFHQFSYDGQVLGPWLFVMVHEFDSQHKIIKQTDWINYTPRENYLGGVNMNKVLIP</sequence>
<dbReference type="SUPFAM" id="SSF54427">
    <property type="entry name" value="NTF2-like"/>
    <property type="match status" value="1"/>
</dbReference>
<evidence type="ECO:0000313" key="2">
    <source>
        <dbReference type="EMBL" id="TPH15069.1"/>
    </source>
</evidence>
<protein>
    <recommendedName>
        <fullName evidence="4">Nuclear transport factor 2 family protein</fullName>
    </recommendedName>
</protein>
<dbReference type="Proteomes" id="UP000315303">
    <property type="component" value="Unassembled WGS sequence"/>
</dbReference>
<dbReference type="PROSITE" id="PS51257">
    <property type="entry name" value="PROKAR_LIPOPROTEIN"/>
    <property type="match status" value="1"/>
</dbReference>
<gene>
    <name evidence="2" type="ORF">EPA86_09615</name>
</gene>
<proteinExistence type="predicted"/>
<dbReference type="Gene3D" id="3.10.450.50">
    <property type="match status" value="1"/>
</dbReference>
<reference evidence="2 3" key="1">
    <citation type="submission" date="2019-01" db="EMBL/GenBank/DDBJ databases">
        <title>Litorilituus lipolytica sp. nov., isolated from intertidal sand of the Yellow Sea in China.</title>
        <authorList>
            <person name="Liu A."/>
        </authorList>
    </citation>
    <scope>NUCLEOTIDE SEQUENCE [LARGE SCALE GENOMIC DNA]</scope>
    <source>
        <strain evidence="2 3">RZ04</strain>
    </source>
</reference>
<dbReference type="OrthoDB" id="1452216at2"/>
<evidence type="ECO:0008006" key="4">
    <source>
        <dbReference type="Google" id="ProtNLM"/>
    </source>
</evidence>
<organism evidence="2 3">
    <name type="scientific">Litorilituus lipolyticus</name>
    <dbReference type="NCBI Taxonomy" id="2491017"/>
    <lineage>
        <taxon>Bacteria</taxon>
        <taxon>Pseudomonadati</taxon>
        <taxon>Pseudomonadota</taxon>
        <taxon>Gammaproteobacteria</taxon>
        <taxon>Alteromonadales</taxon>
        <taxon>Colwelliaceae</taxon>
        <taxon>Litorilituus</taxon>
    </lineage>
</organism>
<keyword evidence="1" id="KW-0732">Signal</keyword>
<name>A0A502KXB3_9GAMM</name>
<dbReference type="EMBL" id="SAWY01000020">
    <property type="protein sequence ID" value="TPH15069.1"/>
    <property type="molecule type" value="Genomic_DNA"/>
</dbReference>
<feature type="signal peptide" evidence="1">
    <location>
        <begin position="1"/>
        <end position="22"/>
    </location>
</feature>
<comment type="caution">
    <text evidence="2">The sequence shown here is derived from an EMBL/GenBank/DDBJ whole genome shotgun (WGS) entry which is preliminary data.</text>
</comment>
<dbReference type="InterPro" id="IPR032710">
    <property type="entry name" value="NTF2-like_dom_sf"/>
</dbReference>
<accession>A0A502KXB3</accession>
<feature type="chain" id="PRO_5021420947" description="Nuclear transport factor 2 family protein" evidence="1">
    <location>
        <begin position="23"/>
        <end position="180"/>
    </location>
</feature>
<dbReference type="AlphaFoldDB" id="A0A502KXB3"/>
<evidence type="ECO:0000256" key="1">
    <source>
        <dbReference type="SAM" id="SignalP"/>
    </source>
</evidence>
<evidence type="ECO:0000313" key="3">
    <source>
        <dbReference type="Proteomes" id="UP000315303"/>
    </source>
</evidence>